<evidence type="ECO:0000256" key="10">
    <source>
        <dbReference type="ARBA" id="ARBA00023128"/>
    </source>
</evidence>
<dbReference type="AlphaFoldDB" id="A0A7D6FUR9"/>
<dbReference type="Pfam" id="PF00895">
    <property type="entry name" value="ATP-synt_8"/>
    <property type="match status" value="1"/>
</dbReference>
<dbReference type="RefSeq" id="YP_009918122.1">
    <property type="nucleotide sequence ID" value="NC_050284.1"/>
</dbReference>
<comment type="subcellular location">
    <subcellularLocation>
        <location evidence="1 12">Mitochondrion membrane</location>
        <topology evidence="1 12">Single-pass membrane protein</topology>
    </subcellularLocation>
</comment>
<organism evidence="14">
    <name type="scientific">Torleya nepalica</name>
    <dbReference type="NCBI Taxonomy" id="1566145"/>
    <lineage>
        <taxon>Eukaryota</taxon>
        <taxon>Metazoa</taxon>
        <taxon>Ecdysozoa</taxon>
        <taxon>Arthropoda</taxon>
        <taxon>Hexapoda</taxon>
        <taxon>Insecta</taxon>
        <taxon>Pterygota</taxon>
        <taxon>Palaeoptera</taxon>
        <taxon>Ephemeroptera</taxon>
        <taxon>Pannota</taxon>
        <taxon>Ephemerellidae</taxon>
        <taxon>Torleya</taxon>
    </lineage>
</organism>
<evidence type="ECO:0000256" key="8">
    <source>
        <dbReference type="ARBA" id="ARBA00022989"/>
    </source>
</evidence>
<evidence type="ECO:0000256" key="5">
    <source>
        <dbReference type="ARBA" id="ARBA00022547"/>
    </source>
</evidence>
<keyword evidence="10 12" id="KW-0496">Mitochondrion</keyword>
<dbReference type="GO" id="GO:0015078">
    <property type="term" value="F:proton transmembrane transporter activity"/>
    <property type="evidence" value="ECO:0007669"/>
    <property type="project" value="InterPro"/>
</dbReference>
<dbReference type="CTD" id="4509"/>
<evidence type="ECO:0000256" key="7">
    <source>
        <dbReference type="ARBA" id="ARBA00022781"/>
    </source>
</evidence>
<evidence type="ECO:0000256" key="12">
    <source>
        <dbReference type="RuleBase" id="RU003661"/>
    </source>
</evidence>
<keyword evidence="6 12" id="KW-0812">Transmembrane</keyword>
<accession>A0A7D6FUR9</accession>
<evidence type="ECO:0000256" key="11">
    <source>
        <dbReference type="ARBA" id="ARBA00023136"/>
    </source>
</evidence>
<evidence type="ECO:0000256" key="4">
    <source>
        <dbReference type="ARBA" id="ARBA00022448"/>
    </source>
</evidence>
<evidence type="ECO:0000256" key="1">
    <source>
        <dbReference type="ARBA" id="ARBA00004304"/>
    </source>
</evidence>
<comment type="subunit">
    <text evidence="3">F-type ATPases have 2 components, CF(1) - the catalytic core - and CF(0) - the membrane proton channel.</text>
</comment>
<dbReference type="EMBL" id="MT274132">
    <property type="protein sequence ID" value="QLP89024.1"/>
    <property type="molecule type" value="Genomic_DNA"/>
</dbReference>
<dbReference type="GO" id="GO:0045259">
    <property type="term" value="C:proton-transporting ATP synthase complex"/>
    <property type="evidence" value="ECO:0007669"/>
    <property type="project" value="UniProtKB-KW"/>
</dbReference>
<evidence type="ECO:0000256" key="9">
    <source>
        <dbReference type="ARBA" id="ARBA00023065"/>
    </source>
</evidence>
<proteinExistence type="inferred from homology"/>
<name>A0A7D6FUR9_9INSE</name>
<reference evidence="14" key="1">
    <citation type="journal article" date="2020" name="PeerJ">
        <title>Six complete mitochondrial genomes of mayflies from three genera of Ephemerellidae (Insecta: Ephemeroptera) with inversion and translocation of trnI rearrangement and their phylogenetic relationships.</title>
        <authorList>
            <person name="Xu X.D."/>
            <person name="Jia Y.Y."/>
            <person name="Cao S.S."/>
            <person name="Zhang Z.Y."/>
            <person name="Storey K.B."/>
            <person name="Yu D.N."/>
            <person name="Zhang J.Y."/>
        </authorList>
    </citation>
    <scope>NUCLEOTIDE SEQUENCE</scope>
</reference>
<reference evidence="14" key="2">
    <citation type="submission" date="2020-04" db="EMBL/GenBank/DDBJ databases">
        <authorList>
            <person name="Xu X."/>
        </authorList>
    </citation>
    <scope>NUCLEOTIDE SEQUENCE</scope>
</reference>
<gene>
    <name evidence="14" type="primary">ATP8</name>
</gene>
<sequence length="53" mass="6339">MPQMAPLSWILLFFFFTLIYVLFNILNYFSFNTSASTQEGKSNQTQHSLTWKW</sequence>
<keyword evidence="4 12" id="KW-0813">Transport</keyword>
<evidence type="ECO:0000256" key="3">
    <source>
        <dbReference type="ARBA" id="ARBA00011291"/>
    </source>
</evidence>
<dbReference type="GeneID" id="58901431"/>
<keyword evidence="9 12" id="KW-0406">Ion transport</keyword>
<keyword evidence="8 13" id="KW-1133">Transmembrane helix</keyword>
<dbReference type="GO" id="GO:0015986">
    <property type="term" value="P:proton motive force-driven ATP synthesis"/>
    <property type="evidence" value="ECO:0007669"/>
    <property type="project" value="InterPro"/>
</dbReference>
<feature type="transmembrane region" description="Helical" evidence="13">
    <location>
        <begin position="6"/>
        <end position="26"/>
    </location>
</feature>
<dbReference type="InterPro" id="IPR001421">
    <property type="entry name" value="ATP8_metazoa"/>
</dbReference>
<evidence type="ECO:0000256" key="13">
    <source>
        <dbReference type="SAM" id="Phobius"/>
    </source>
</evidence>
<protein>
    <recommendedName>
        <fullName evidence="12">ATP synthase complex subunit 8</fullName>
    </recommendedName>
</protein>
<evidence type="ECO:0000256" key="6">
    <source>
        <dbReference type="ARBA" id="ARBA00022692"/>
    </source>
</evidence>
<comment type="similarity">
    <text evidence="2 12">Belongs to the ATPase protein 8 family.</text>
</comment>
<keyword evidence="11 13" id="KW-0472">Membrane</keyword>
<evidence type="ECO:0000313" key="14">
    <source>
        <dbReference type="EMBL" id="QLP89024.1"/>
    </source>
</evidence>
<evidence type="ECO:0000256" key="2">
    <source>
        <dbReference type="ARBA" id="ARBA00008892"/>
    </source>
</evidence>
<dbReference type="GO" id="GO:0031966">
    <property type="term" value="C:mitochondrial membrane"/>
    <property type="evidence" value="ECO:0007669"/>
    <property type="project" value="UniProtKB-SubCell"/>
</dbReference>
<geneLocation type="mitochondrion" evidence="14"/>
<keyword evidence="5 12" id="KW-0138">CF(0)</keyword>
<keyword evidence="7 12" id="KW-0375">Hydrogen ion transport</keyword>